<organism evidence="1">
    <name type="scientific">Myoviridae sp. ct5ra14</name>
    <dbReference type="NCBI Taxonomy" id="2827659"/>
    <lineage>
        <taxon>Viruses</taxon>
        <taxon>Duplodnaviria</taxon>
        <taxon>Heunggongvirae</taxon>
        <taxon>Uroviricota</taxon>
        <taxon>Caudoviricetes</taxon>
    </lineage>
</organism>
<accession>A0A8S5T1K6</accession>
<sequence length="29" mass="3450">MKKPQSAPVWNQNPGVRKRLISTYRYFSP</sequence>
<name>A0A8S5T1K6_9CAUD</name>
<proteinExistence type="predicted"/>
<evidence type="ECO:0000313" key="1">
    <source>
        <dbReference type="EMBL" id="DAF57244.1"/>
    </source>
</evidence>
<reference evidence="1" key="1">
    <citation type="journal article" date="2021" name="Proc. Natl. Acad. Sci. U.S.A.">
        <title>A Catalog of Tens of Thousands of Viruses from Human Metagenomes Reveals Hidden Associations with Chronic Diseases.</title>
        <authorList>
            <person name="Tisza M.J."/>
            <person name="Buck C.B."/>
        </authorList>
    </citation>
    <scope>NUCLEOTIDE SEQUENCE</scope>
    <source>
        <strain evidence="1">Ct5ra14</strain>
    </source>
</reference>
<dbReference type="EMBL" id="BK032730">
    <property type="protein sequence ID" value="DAF57244.1"/>
    <property type="molecule type" value="Genomic_DNA"/>
</dbReference>
<protein>
    <submittedName>
        <fullName evidence="1">Uncharacterized protein</fullName>
    </submittedName>
</protein>